<dbReference type="Gene3D" id="1.10.10.60">
    <property type="entry name" value="Homeodomain-like"/>
    <property type="match status" value="2"/>
</dbReference>
<dbReference type="AlphaFoldDB" id="A0A1H7V5W8"/>
<dbReference type="SUPFAM" id="SSF51182">
    <property type="entry name" value="RmlC-like cupins"/>
    <property type="match status" value="1"/>
</dbReference>
<dbReference type="Pfam" id="PF12833">
    <property type="entry name" value="HTH_18"/>
    <property type="match status" value="1"/>
</dbReference>
<dbReference type="SMART" id="SM00342">
    <property type="entry name" value="HTH_ARAC"/>
    <property type="match status" value="1"/>
</dbReference>
<name>A0A1H7V5W8_9STRE</name>
<reference evidence="5 6" key="1">
    <citation type="submission" date="2016-10" db="EMBL/GenBank/DDBJ databases">
        <authorList>
            <person name="de Groot N.N."/>
        </authorList>
    </citation>
    <scope>NUCLEOTIDE SEQUENCE [LARGE SCALE GENOMIC DNA]</scope>
    <source>
        <strain evidence="5 6">VTM1R29</strain>
    </source>
</reference>
<dbReference type="InterPro" id="IPR009057">
    <property type="entry name" value="Homeodomain-like_sf"/>
</dbReference>
<proteinExistence type="predicted"/>
<dbReference type="RefSeq" id="WP_247945581.1">
    <property type="nucleotide sequence ID" value="NZ_FNFJ01000002.1"/>
</dbReference>
<dbReference type="InterPro" id="IPR011051">
    <property type="entry name" value="RmlC_Cupin_sf"/>
</dbReference>
<dbReference type="SUPFAM" id="SSF46689">
    <property type="entry name" value="Homeodomain-like"/>
    <property type="match status" value="1"/>
</dbReference>
<evidence type="ECO:0000256" key="3">
    <source>
        <dbReference type="ARBA" id="ARBA00023163"/>
    </source>
</evidence>
<dbReference type="EMBL" id="FOBM01000002">
    <property type="protein sequence ID" value="SEM04596.1"/>
    <property type="molecule type" value="Genomic_DNA"/>
</dbReference>
<dbReference type="Proteomes" id="UP000182764">
    <property type="component" value="Unassembled WGS sequence"/>
</dbReference>
<evidence type="ECO:0000256" key="1">
    <source>
        <dbReference type="ARBA" id="ARBA00023015"/>
    </source>
</evidence>
<keyword evidence="3" id="KW-0804">Transcription</keyword>
<dbReference type="PRINTS" id="PR00032">
    <property type="entry name" value="HTHARAC"/>
</dbReference>
<sequence>MLESAKKEFQKLEGTIMTNNVPRLENTASLALFYKKGVKDKVLYTNVQEEKIQYFIAENYDQMHQNTAFELLYVLSGTVINKIEDKEFIYHAGQGCLLNRRITHSDILKNGHLLVLNISEDILKEVLLPLESTPEIQGKIFQFLLSNLQGEDDWMRSYIEFSPCAPVDNPLFRTLLDAIQLELATFKIGAEYFQKGLLLRLLTELENPNIFQLNRVDIDLNKEEFLVSRLISLIESHYGNISRKDIEKQLHYNSEYLNRLLKKQSGMTIIKYAKSIRISKAKQLLHTTNMKITDIANGLGFSSENYFYHYFKEETGLSPNQYRTQKAQEN</sequence>
<evidence type="ECO:0000313" key="5">
    <source>
        <dbReference type="EMBL" id="SEM04596.1"/>
    </source>
</evidence>
<evidence type="ECO:0000256" key="2">
    <source>
        <dbReference type="ARBA" id="ARBA00023125"/>
    </source>
</evidence>
<keyword evidence="1" id="KW-0805">Transcription regulation</keyword>
<dbReference type="InterPro" id="IPR018062">
    <property type="entry name" value="HTH_AraC-typ_CS"/>
</dbReference>
<keyword evidence="2 5" id="KW-0238">DNA-binding</keyword>
<dbReference type="PANTHER" id="PTHR43280:SF28">
    <property type="entry name" value="HTH-TYPE TRANSCRIPTIONAL ACTIVATOR RHAS"/>
    <property type="match status" value="1"/>
</dbReference>
<accession>A0A1H7V5W8</accession>
<dbReference type="PANTHER" id="PTHR43280">
    <property type="entry name" value="ARAC-FAMILY TRANSCRIPTIONAL REGULATOR"/>
    <property type="match status" value="1"/>
</dbReference>
<dbReference type="InterPro" id="IPR020449">
    <property type="entry name" value="Tscrpt_reg_AraC-type_HTH"/>
</dbReference>
<feature type="domain" description="HTH araC/xylS-type" evidence="4">
    <location>
        <begin position="228"/>
        <end position="325"/>
    </location>
</feature>
<evidence type="ECO:0000313" key="6">
    <source>
        <dbReference type="Proteomes" id="UP000182764"/>
    </source>
</evidence>
<protein>
    <submittedName>
        <fullName evidence="5">AraC-type DNA-binding protein</fullName>
    </submittedName>
</protein>
<dbReference type="PROSITE" id="PS01124">
    <property type="entry name" value="HTH_ARAC_FAMILY_2"/>
    <property type="match status" value="1"/>
</dbReference>
<dbReference type="GO" id="GO:0043565">
    <property type="term" value="F:sequence-specific DNA binding"/>
    <property type="evidence" value="ECO:0007669"/>
    <property type="project" value="InterPro"/>
</dbReference>
<dbReference type="PROSITE" id="PS00041">
    <property type="entry name" value="HTH_ARAC_FAMILY_1"/>
    <property type="match status" value="1"/>
</dbReference>
<gene>
    <name evidence="5" type="ORF">SAMN04487839_10262</name>
</gene>
<dbReference type="GO" id="GO:0003700">
    <property type="term" value="F:DNA-binding transcription factor activity"/>
    <property type="evidence" value="ECO:0007669"/>
    <property type="project" value="InterPro"/>
</dbReference>
<dbReference type="InterPro" id="IPR018060">
    <property type="entry name" value="HTH_AraC"/>
</dbReference>
<evidence type="ECO:0000259" key="4">
    <source>
        <dbReference type="PROSITE" id="PS01124"/>
    </source>
</evidence>
<organism evidence="5 6">
    <name type="scientific">Streptococcus gallolyticus</name>
    <dbReference type="NCBI Taxonomy" id="315405"/>
    <lineage>
        <taxon>Bacteria</taxon>
        <taxon>Bacillati</taxon>
        <taxon>Bacillota</taxon>
        <taxon>Bacilli</taxon>
        <taxon>Lactobacillales</taxon>
        <taxon>Streptococcaceae</taxon>
        <taxon>Streptococcus</taxon>
    </lineage>
</organism>